<dbReference type="KEGG" id="spib:G8759_21100"/>
<accession>A0A6G9ARA4</accession>
<protein>
    <submittedName>
        <fullName evidence="2">Uncharacterized protein</fullName>
    </submittedName>
</protein>
<keyword evidence="1" id="KW-1133">Transmembrane helix</keyword>
<feature type="transmembrane region" description="Helical" evidence="1">
    <location>
        <begin position="43"/>
        <end position="65"/>
    </location>
</feature>
<proteinExistence type="predicted"/>
<feature type="transmembrane region" description="Helical" evidence="1">
    <location>
        <begin position="71"/>
        <end position="89"/>
    </location>
</feature>
<dbReference type="EMBL" id="CP050063">
    <property type="protein sequence ID" value="QIP14940.1"/>
    <property type="molecule type" value="Genomic_DNA"/>
</dbReference>
<reference evidence="2 3" key="1">
    <citation type="submission" date="2020-03" db="EMBL/GenBank/DDBJ databases">
        <authorList>
            <person name="Kim M.K."/>
        </authorList>
    </citation>
    <scope>NUCLEOTIDE SEQUENCE [LARGE SCALE GENOMIC DNA]</scope>
    <source>
        <strain evidence="2 3">BT328</strain>
    </source>
</reference>
<feature type="transmembrane region" description="Helical" evidence="1">
    <location>
        <begin position="125"/>
        <end position="142"/>
    </location>
</feature>
<organism evidence="2 3">
    <name type="scientific">Spirosoma aureum</name>
    <dbReference type="NCBI Taxonomy" id="2692134"/>
    <lineage>
        <taxon>Bacteria</taxon>
        <taxon>Pseudomonadati</taxon>
        <taxon>Bacteroidota</taxon>
        <taxon>Cytophagia</taxon>
        <taxon>Cytophagales</taxon>
        <taxon>Cytophagaceae</taxon>
        <taxon>Spirosoma</taxon>
    </lineage>
</organism>
<evidence type="ECO:0000313" key="3">
    <source>
        <dbReference type="Proteomes" id="UP000501802"/>
    </source>
</evidence>
<sequence>MEFDELQKIWDSQTKEPLWVINEHGLHKRILAKKSQAHHITNFSELLTIWVNLGAGSFVLGVNFFKRPENLFMYVMAGWMLVTALFVVVSRIRRLKSETTFDRSMLGELNEAIAMATYQVRLSRLLRWNIVPIGALSLLSVWEGGKSGWLLVVLLIFFVLVYFASGWEHRIYAVKKRELDVLLKKLQTEETVS</sequence>
<evidence type="ECO:0000256" key="1">
    <source>
        <dbReference type="SAM" id="Phobius"/>
    </source>
</evidence>
<keyword evidence="1" id="KW-0472">Membrane</keyword>
<gene>
    <name evidence="2" type="ORF">G8759_21100</name>
</gene>
<keyword evidence="3" id="KW-1185">Reference proteome</keyword>
<dbReference type="AlphaFoldDB" id="A0A6G9ARA4"/>
<keyword evidence="1" id="KW-0812">Transmembrane</keyword>
<evidence type="ECO:0000313" key="2">
    <source>
        <dbReference type="EMBL" id="QIP14940.1"/>
    </source>
</evidence>
<name>A0A6G9ARA4_9BACT</name>
<dbReference type="Proteomes" id="UP000501802">
    <property type="component" value="Chromosome"/>
</dbReference>
<feature type="transmembrane region" description="Helical" evidence="1">
    <location>
        <begin position="148"/>
        <end position="167"/>
    </location>
</feature>
<dbReference type="RefSeq" id="WP_167212001.1">
    <property type="nucleotide sequence ID" value="NZ_CP050063.1"/>
</dbReference>